<dbReference type="GO" id="GO:0005525">
    <property type="term" value="F:GTP binding"/>
    <property type="evidence" value="ECO:0007669"/>
    <property type="project" value="UniProtKB-KW"/>
</dbReference>
<dbReference type="GO" id="GO:0016020">
    <property type="term" value="C:membrane"/>
    <property type="evidence" value="ECO:0007669"/>
    <property type="project" value="UniProtKB-SubCell"/>
</dbReference>
<protein>
    <recommendedName>
        <fullName evidence="7">Dynamin N-terminal domain-containing protein</fullName>
    </recommendedName>
</protein>
<evidence type="ECO:0000259" key="7">
    <source>
        <dbReference type="Pfam" id="PF00350"/>
    </source>
</evidence>
<dbReference type="GO" id="GO:0008053">
    <property type="term" value="P:mitochondrial fusion"/>
    <property type="evidence" value="ECO:0007669"/>
    <property type="project" value="TreeGrafter"/>
</dbReference>
<dbReference type="PANTHER" id="PTHR10465:SF0">
    <property type="entry name" value="SARCALUMENIN"/>
    <property type="match status" value="1"/>
</dbReference>
<dbReference type="InterPro" id="IPR045063">
    <property type="entry name" value="Dynamin_N"/>
</dbReference>
<proteinExistence type="predicted"/>
<reference evidence="8 9" key="1">
    <citation type="submission" date="2018-09" db="EMBL/GenBank/DDBJ databases">
        <authorList>
            <person name="Postec A."/>
        </authorList>
    </citation>
    <scope>NUCLEOTIDE SEQUENCE [LARGE SCALE GENOMIC DNA]</scope>
    <source>
        <strain evidence="8">70B-A</strain>
    </source>
</reference>
<name>A0A3P7PAN9_9FIRM</name>
<dbReference type="OrthoDB" id="9816479at2"/>
<keyword evidence="3" id="KW-0378">Hydrolase</keyword>
<evidence type="ECO:0000256" key="3">
    <source>
        <dbReference type="ARBA" id="ARBA00022801"/>
    </source>
</evidence>
<evidence type="ECO:0000256" key="4">
    <source>
        <dbReference type="ARBA" id="ARBA00023134"/>
    </source>
</evidence>
<dbReference type="InterPro" id="IPR027094">
    <property type="entry name" value="Mitofusin_fam"/>
</dbReference>
<keyword evidence="4" id="KW-0342">GTP-binding</keyword>
<dbReference type="SUPFAM" id="SSF52540">
    <property type="entry name" value="P-loop containing nucleoside triphosphate hydrolases"/>
    <property type="match status" value="1"/>
</dbReference>
<evidence type="ECO:0000256" key="6">
    <source>
        <dbReference type="SAM" id="Coils"/>
    </source>
</evidence>
<feature type="domain" description="Dynamin N-terminal" evidence="7">
    <location>
        <begin position="37"/>
        <end position="183"/>
    </location>
</feature>
<dbReference type="PANTHER" id="PTHR10465">
    <property type="entry name" value="TRANSMEMBRANE GTPASE FZO1"/>
    <property type="match status" value="1"/>
</dbReference>
<keyword evidence="9" id="KW-1185">Reference proteome</keyword>
<evidence type="ECO:0000313" key="9">
    <source>
        <dbReference type="Proteomes" id="UP000279029"/>
    </source>
</evidence>
<dbReference type="InterPro" id="IPR027417">
    <property type="entry name" value="P-loop_NTPase"/>
</dbReference>
<dbReference type="KEGG" id="cbar:PATL70BA_1361"/>
<dbReference type="Pfam" id="PF00350">
    <property type="entry name" value="Dynamin_N"/>
    <property type="match status" value="1"/>
</dbReference>
<keyword evidence="2" id="KW-0547">Nucleotide-binding</keyword>
<keyword evidence="6" id="KW-0175">Coiled coil</keyword>
<dbReference type="AlphaFoldDB" id="A0A3P7PAN9"/>
<dbReference type="Gene3D" id="3.40.50.300">
    <property type="entry name" value="P-loop containing nucleotide triphosphate hydrolases"/>
    <property type="match status" value="1"/>
</dbReference>
<gene>
    <name evidence="8" type="ORF">PATL70BA_1361</name>
</gene>
<dbReference type="EMBL" id="LR130778">
    <property type="protein sequence ID" value="VDN47243.1"/>
    <property type="molecule type" value="Genomic_DNA"/>
</dbReference>
<evidence type="ECO:0000256" key="1">
    <source>
        <dbReference type="ARBA" id="ARBA00004370"/>
    </source>
</evidence>
<accession>A0A3P7PAN9</accession>
<keyword evidence="5" id="KW-0472">Membrane</keyword>
<feature type="coiled-coil region" evidence="6">
    <location>
        <begin position="551"/>
        <end position="578"/>
    </location>
</feature>
<dbReference type="RefSeq" id="WP_125136591.1">
    <property type="nucleotide sequence ID" value="NZ_LR130778.1"/>
</dbReference>
<evidence type="ECO:0000313" key="8">
    <source>
        <dbReference type="EMBL" id="VDN47243.1"/>
    </source>
</evidence>
<evidence type="ECO:0000256" key="5">
    <source>
        <dbReference type="ARBA" id="ARBA00023136"/>
    </source>
</evidence>
<evidence type="ECO:0000256" key="2">
    <source>
        <dbReference type="ARBA" id="ARBA00022741"/>
    </source>
</evidence>
<sequence length="597" mass="67258">MIEDQLLEILNKYAGGSGDLIRQMQTAMKSPEILVPVLGLQGVGKSTLLNSVLGVNIMPNEADETTCIPVEVRYGEKESVTVYKLNGEFTEIDKNQIKEYVDNNYNIGNEKSISHIVIAQNSELLKKGLVLVDLPGVGSLTQSNQKVTQDYLKKLYTAIFVIRVNPPITRTEAMFIKYAWKMLNNAWFVMNRWNNETDREVIEGLETNNLTLKDIANQINIDYVENIQTVNAYSALRGIIQNKTDDVASSGIQDFIEKLHGIDEHWRIEADELFSKRVQNYINLAIKSIEDKLENINLSHIELEEKFIKHELDFEENTEKIRRTIYKVKSTSEIHKSDFKLKLRKWVQEAEENIRGNVFTVIDGGIVDGASLTEIFKNYQVQEFEMVNDNFLNYLNEKIDEILSVVEELSEVVASENNCSFDAYEFNKKQSFKWEKGMEAGIKIGGNLGGVFASIAVGGKVGAIAGTAIGGPAGTVIGAVAGIGTGLIISVLSSLIGSKSKQLVTADRASKTKRELRPVIEEVCQTFKKQITKGFEEVYANIENGLNEYYTDRIKALAILKEKNLRELENEKINLESKDNYENELTFLKNKVVNIHE</sequence>
<organism evidence="8 9">
    <name type="scientific">Petrocella atlantisensis</name>
    <dbReference type="NCBI Taxonomy" id="2173034"/>
    <lineage>
        <taxon>Bacteria</taxon>
        <taxon>Bacillati</taxon>
        <taxon>Bacillota</taxon>
        <taxon>Clostridia</taxon>
        <taxon>Lachnospirales</taxon>
        <taxon>Vallitaleaceae</taxon>
        <taxon>Petrocella</taxon>
    </lineage>
</organism>
<dbReference type="Proteomes" id="UP000279029">
    <property type="component" value="Chromosome"/>
</dbReference>
<comment type="subcellular location">
    <subcellularLocation>
        <location evidence="1">Membrane</location>
    </subcellularLocation>
</comment>
<dbReference type="GO" id="GO:0003924">
    <property type="term" value="F:GTPase activity"/>
    <property type="evidence" value="ECO:0007669"/>
    <property type="project" value="InterPro"/>
</dbReference>